<sequence length="1288" mass="138729">MHVSLAAAAACFAGVCTVIWVKRIFLWLMGLVFLLLIGVSLLGFTHQGNKWLWLQARAALPSLKGELVAGQLGYGWTLEGVGWQDELVDVTVDRAVLDWDLGKLLQGKLWIKSLSVTHPVVKVAESEPTPETPSEPFVWRPLPLKIQIDNLKVADLDLAVPGVAVTLTSLDIGASLNRKGLIVRGPVLDGLSVILAETPPANAAKPAADKAAREKASKDKATADKAATQPMLSAKAQQAGKGKAEQTAPITLPAIHLPFPIQLEGLHATKLHYQQGELIEGLDFLRLSATAKEERIEVRELSLRHAMADLALKGHVRLTEDYPLALTLDAKARKGLLDGELKGEQATLTLGGSVGKLALALQAKGPVAANLKGSLAPLNPDLPFDLALEWKRLGWPLHTVTKQAAKDEPGYQLDKGSLTAKGKLSAYQFALNTAGKGTDVPPFKLALTGKGDLEQLNQINLLLNALKGELKLDGKLAWNKGVRWQGTTEFKEINPAELVPELKGKLAGKIVSRFELSEAGHWQLQLPELKVEGKLNQYPLAIQGELSGNDKMEWQIPALALQSGPNRLQAKGSLSQQAWRLDADLDAPNLTGLYPGLKGDIKGQVRLTGNQKAPRVTTELVSSRLYYAGTDLKGIAIKGNALVGDKPAGELALTVASLVQGKTTLSQLALTLSGDLNQHVLSLTMKGDPVAANLNLSGGLRGDRWRGALSELKLKTPLRRWELTDPWALDLDLPRQRLTMGDLCLTSQGASLCVKGSQVSAQQGSLEFALSEFDLKRLRPWLPENFRWQAVLSADGRASWRGNQPTLRANVRTTPGTFVADGLKTDYQRLELGVDFERQQAAIRLDFVSKQIGHIDTDLLIKDPAGRGTLSGQLKFDDLKLTTFAPLIPEVRSLQGVISADARFDGTLASPLLFGQLNLLDGEVQTHSDMVTLSKLVTHLKIEGNRAELDGTMLVGKGPLALGGWLSWASMPVTGSLTIQGKELEAQYPGMGRVRLSPDIAISLGEETQVSGQVDIPWARILVKSLPESAVSVSDDVTVIYDDLPPVPKAAPLPMAIKLAIRLGDDVRLDAMGLKTRVGGGINISQQPSRPLAGNGQLVLNDGRFRAYGQNLIIKDGRILFSGPLDRPFLNIEAYRDPDTIEDKVTVGVRVTGPASKPKITVYSEPQMAQSEQLSYLLRGKGLQTSGEDGGFNGLLVAGAVSQANGVVSSLGESLGMSDVALDTAGSGNNTQVTLSAYLLPGLQFQYGVGVFSPIAEFKLRYELMPRLYLQAMSGVAQAVDIFYRFTL</sequence>
<feature type="region of interest" description="Disordered" evidence="5">
    <location>
        <begin position="202"/>
        <end position="231"/>
    </location>
</feature>
<keyword evidence="4 6" id="KW-0472">Membrane</keyword>
<evidence type="ECO:0000256" key="3">
    <source>
        <dbReference type="ARBA" id="ARBA00022989"/>
    </source>
</evidence>
<comment type="subcellular location">
    <subcellularLocation>
        <location evidence="1">Membrane</location>
        <topology evidence="1">Single-pass membrane protein</topology>
    </subcellularLocation>
</comment>
<evidence type="ECO:0000259" key="7">
    <source>
        <dbReference type="Pfam" id="PF04357"/>
    </source>
</evidence>
<evidence type="ECO:0000256" key="4">
    <source>
        <dbReference type="ARBA" id="ARBA00023136"/>
    </source>
</evidence>
<proteinExistence type="predicted"/>
<organism evidence="8 9">
    <name type="scientific">Aeromonas salmonicida</name>
    <dbReference type="NCBI Taxonomy" id="645"/>
    <lineage>
        <taxon>Bacteria</taxon>
        <taxon>Pseudomonadati</taxon>
        <taxon>Pseudomonadota</taxon>
        <taxon>Gammaproteobacteria</taxon>
        <taxon>Aeromonadales</taxon>
        <taxon>Aeromonadaceae</taxon>
        <taxon>Aeromonas</taxon>
    </lineage>
</organism>
<dbReference type="Pfam" id="PF04357">
    <property type="entry name" value="TamB"/>
    <property type="match status" value="1"/>
</dbReference>
<gene>
    <name evidence="8" type="ORF">DEU50_10810</name>
</gene>
<protein>
    <submittedName>
        <fullName evidence="8">Autotransporter secretion inner membrane protein TamB</fullName>
    </submittedName>
</protein>
<evidence type="ECO:0000256" key="1">
    <source>
        <dbReference type="ARBA" id="ARBA00004167"/>
    </source>
</evidence>
<dbReference type="GO" id="GO:0005886">
    <property type="term" value="C:plasma membrane"/>
    <property type="evidence" value="ECO:0007669"/>
    <property type="project" value="InterPro"/>
</dbReference>
<accession>A0AAX1PIK0</accession>
<dbReference type="GO" id="GO:0009306">
    <property type="term" value="P:protein secretion"/>
    <property type="evidence" value="ECO:0007669"/>
    <property type="project" value="InterPro"/>
</dbReference>
<dbReference type="InterPro" id="IPR007452">
    <property type="entry name" value="TamB_C"/>
</dbReference>
<comment type="caution">
    <text evidence="8">The sequence shown here is derived from an EMBL/GenBank/DDBJ whole genome shotgun (WGS) entry which is preliminary data.</text>
</comment>
<evidence type="ECO:0000256" key="2">
    <source>
        <dbReference type="ARBA" id="ARBA00022692"/>
    </source>
</evidence>
<feature type="transmembrane region" description="Helical" evidence="6">
    <location>
        <begin position="27"/>
        <end position="45"/>
    </location>
</feature>
<evidence type="ECO:0000256" key="6">
    <source>
        <dbReference type="SAM" id="Phobius"/>
    </source>
</evidence>
<keyword evidence="3 6" id="KW-1133">Transmembrane helix</keyword>
<feature type="domain" description="Translocation and assembly module TamB C-terminal" evidence="7">
    <location>
        <begin position="955"/>
        <end position="1286"/>
    </location>
</feature>
<dbReference type="GO" id="GO:0097347">
    <property type="term" value="C:TAM protein secretion complex"/>
    <property type="evidence" value="ECO:0007669"/>
    <property type="project" value="TreeGrafter"/>
</dbReference>
<reference evidence="8 9" key="1">
    <citation type="submission" date="2018-06" db="EMBL/GenBank/DDBJ databases">
        <title>Freshwater and sediment microbial communities from various areas in North America, analyzing microbe dynamics in response to fracking.</title>
        <authorList>
            <person name="Lamendella R."/>
        </authorList>
    </citation>
    <scope>NUCLEOTIDE SEQUENCE [LARGE SCALE GENOMIC DNA]</scope>
    <source>
        <strain evidence="8 9">17</strain>
    </source>
</reference>
<feature type="compositionally biased region" description="Basic and acidic residues" evidence="5">
    <location>
        <begin position="207"/>
        <end position="223"/>
    </location>
</feature>
<dbReference type="EMBL" id="QLLM01000008">
    <property type="protein sequence ID" value="RAJ04631.1"/>
    <property type="molecule type" value="Genomic_DNA"/>
</dbReference>
<dbReference type="Proteomes" id="UP000249422">
    <property type="component" value="Unassembled WGS sequence"/>
</dbReference>
<keyword evidence="2 6" id="KW-0812">Transmembrane</keyword>
<evidence type="ECO:0000313" key="9">
    <source>
        <dbReference type="Proteomes" id="UP000249422"/>
    </source>
</evidence>
<dbReference type="PANTHER" id="PTHR36985">
    <property type="entry name" value="TRANSLOCATION AND ASSEMBLY MODULE SUBUNIT TAMB"/>
    <property type="match status" value="1"/>
</dbReference>
<evidence type="ECO:0000313" key="8">
    <source>
        <dbReference type="EMBL" id="RAJ04631.1"/>
    </source>
</evidence>
<evidence type="ECO:0000256" key="5">
    <source>
        <dbReference type="SAM" id="MobiDB-lite"/>
    </source>
</evidence>
<dbReference type="PANTHER" id="PTHR36985:SF1">
    <property type="entry name" value="TRANSLOCATION AND ASSEMBLY MODULE SUBUNIT TAMB"/>
    <property type="match status" value="1"/>
</dbReference>
<name>A0AAX1PIK0_AERSA</name>